<keyword evidence="8 11" id="KW-0406">Ion transport</keyword>
<dbReference type="PROSITE" id="PS00449">
    <property type="entry name" value="ATPASE_A"/>
    <property type="match status" value="1"/>
</dbReference>
<evidence type="ECO:0000256" key="9">
    <source>
        <dbReference type="ARBA" id="ARBA00023136"/>
    </source>
</evidence>
<evidence type="ECO:0000256" key="12">
    <source>
        <dbReference type="RuleBase" id="RU000483"/>
    </source>
</evidence>
<gene>
    <name evidence="11" type="primary">atpB</name>
    <name evidence="13" type="ORF">SAMN00768000_2084</name>
</gene>
<dbReference type="InterPro" id="IPR035908">
    <property type="entry name" value="F0_ATP_A_sf"/>
</dbReference>
<accession>A0A1W1WG77</accession>
<dbReference type="InterPro" id="IPR023011">
    <property type="entry name" value="ATP_synth_F0_asu_AS"/>
</dbReference>
<dbReference type="HAMAP" id="MF_01393">
    <property type="entry name" value="ATP_synth_a_bact"/>
    <property type="match status" value="1"/>
</dbReference>
<evidence type="ECO:0000313" key="14">
    <source>
        <dbReference type="Proteomes" id="UP000192660"/>
    </source>
</evidence>
<evidence type="ECO:0000256" key="5">
    <source>
        <dbReference type="ARBA" id="ARBA00022692"/>
    </source>
</evidence>
<evidence type="ECO:0000256" key="6">
    <source>
        <dbReference type="ARBA" id="ARBA00022781"/>
    </source>
</evidence>
<dbReference type="GO" id="GO:0046933">
    <property type="term" value="F:proton-transporting ATP synthase activity, rotational mechanism"/>
    <property type="evidence" value="ECO:0007669"/>
    <property type="project" value="UniProtKB-UniRule"/>
</dbReference>
<feature type="transmembrane region" description="Helical" evidence="11">
    <location>
        <begin position="103"/>
        <end position="122"/>
    </location>
</feature>
<dbReference type="Proteomes" id="UP000192660">
    <property type="component" value="Unassembled WGS sequence"/>
</dbReference>
<organism evidence="13 14">
    <name type="scientific">Sulfobacillus thermosulfidooxidans (strain DSM 9293 / VKM B-1269 / AT-1)</name>
    <dbReference type="NCBI Taxonomy" id="929705"/>
    <lineage>
        <taxon>Bacteria</taxon>
        <taxon>Bacillati</taxon>
        <taxon>Bacillota</taxon>
        <taxon>Clostridia</taxon>
        <taxon>Eubacteriales</taxon>
        <taxon>Clostridiales Family XVII. Incertae Sedis</taxon>
        <taxon>Sulfobacillus</taxon>
    </lineage>
</organism>
<keyword evidence="9 11" id="KW-0472">Membrane</keyword>
<dbReference type="STRING" id="28034.BFX07_14180"/>
<keyword evidence="7 11" id="KW-1133">Transmembrane helix</keyword>
<evidence type="ECO:0000256" key="1">
    <source>
        <dbReference type="ARBA" id="ARBA00004141"/>
    </source>
</evidence>
<dbReference type="PRINTS" id="PR00123">
    <property type="entry name" value="ATPASEA"/>
</dbReference>
<keyword evidence="11" id="KW-1003">Cell membrane</keyword>
<dbReference type="InterPro" id="IPR000568">
    <property type="entry name" value="ATP_synth_F0_asu"/>
</dbReference>
<keyword evidence="6 11" id="KW-0375">Hydrogen ion transport</keyword>
<dbReference type="GO" id="GO:0045259">
    <property type="term" value="C:proton-transporting ATP synthase complex"/>
    <property type="evidence" value="ECO:0007669"/>
    <property type="project" value="UniProtKB-KW"/>
</dbReference>
<comment type="subcellular location">
    <subcellularLocation>
        <location evidence="11 12">Cell membrane</location>
        <topology evidence="11 12">Multi-pass membrane protein</topology>
    </subcellularLocation>
    <subcellularLocation>
        <location evidence="1">Membrane</location>
        <topology evidence="1">Multi-pass membrane protein</topology>
    </subcellularLocation>
</comment>
<dbReference type="GO" id="GO:0042777">
    <property type="term" value="P:proton motive force-driven plasma membrane ATP synthesis"/>
    <property type="evidence" value="ECO:0007669"/>
    <property type="project" value="TreeGrafter"/>
</dbReference>
<comment type="function">
    <text evidence="11 12">Key component of the proton channel; it plays a direct role in the translocation of protons across the membrane.</text>
</comment>
<reference evidence="14" key="1">
    <citation type="submission" date="2017-04" db="EMBL/GenBank/DDBJ databases">
        <authorList>
            <person name="Varghese N."/>
            <person name="Submissions S."/>
        </authorList>
    </citation>
    <scope>NUCLEOTIDE SEQUENCE [LARGE SCALE GENOMIC DNA]</scope>
    <source>
        <strain evidence="14">DSM 9293</strain>
    </source>
</reference>
<dbReference type="Pfam" id="PF00119">
    <property type="entry name" value="ATP-synt_A"/>
    <property type="match status" value="1"/>
</dbReference>
<dbReference type="RefSeq" id="WP_028962083.1">
    <property type="nucleotide sequence ID" value="NZ_FWWY01000001.1"/>
</dbReference>
<evidence type="ECO:0000313" key="13">
    <source>
        <dbReference type="EMBL" id="SMC05192.1"/>
    </source>
</evidence>
<evidence type="ECO:0000256" key="3">
    <source>
        <dbReference type="ARBA" id="ARBA00022448"/>
    </source>
</evidence>
<dbReference type="OrthoDB" id="9789241at2"/>
<keyword evidence="14" id="KW-1185">Reference proteome</keyword>
<sequence length="230" mass="24911">MNFSLTAFQWPPFITGLLAMLVVLAFGLLAVRNVSTAVPSGAQNLLESALETFQDLVGQMAPKELAPNLTLLSLTLFLLLVVANVLGLLPLPGIGTRWIHSPTAFLSMPAGLAIVIFLLIQWSGIKYKGLGGFLVGWFWKPIPVFGFIVNALEQLVMPVSLAFRLFGNILAGELVLRMTTNLPHDAAGWLVVVLVGTLWLVFSLVISLIQALIFTILTVAYMSIQASSEH</sequence>
<dbReference type="PANTHER" id="PTHR42823:SF3">
    <property type="entry name" value="ATP SYNTHASE SUBUNIT A, CHLOROPLASTIC"/>
    <property type="match status" value="1"/>
</dbReference>
<protein>
    <recommendedName>
        <fullName evidence="11 12">ATP synthase subunit a</fullName>
    </recommendedName>
    <alternativeName>
        <fullName evidence="11">ATP synthase F0 sector subunit a</fullName>
    </alternativeName>
    <alternativeName>
        <fullName evidence="11">F-ATPase subunit 6</fullName>
    </alternativeName>
</protein>
<keyword evidence="5 11" id="KW-0812">Transmembrane</keyword>
<dbReference type="InterPro" id="IPR045082">
    <property type="entry name" value="ATP_syn_F0_a_bact/chloroplast"/>
</dbReference>
<evidence type="ECO:0000256" key="10">
    <source>
        <dbReference type="ARBA" id="ARBA00023310"/>
    </source>
</evidence>
<proteinExistence type="inferred from homology"/>
<dbReference type="Gene3D" id="1.20.120.220">
    <property type="entry name" value="ATP synthase, F0 complex, subunit A"/>
    <property type="match status" value="1"/>
</dbReference>
<evidence type="ECO:0000256" key="11">
    <source>
        <dbReference type="HAMAP-Rule" id="MF_01393"/>
    </source>
</evidence>
<feature type="transmembrane region" description="Helical" evidence="11">
    <location>
        <begin position="12"/>
        <end position="31"/>
    </location>
</feature>
<feature type="transmembrane region" description="Helical" evidence="11">
    <location>
        <begin position="129"/>
        <end position="149"/>
    </location>
</feature>
<keyword evidence="10 11" id="KW-0066">ATP synthesis</keyword>
<dbReference type="NCBIfam" id="TIGR01131">
    <property type="entry name" value="ATP_synt_6_or_A"/>
    <property type="match status" value="1"/>
</dbReference>
<dbReference type="EMBL" id="FWWY01000001">
    <property type="protein sequence ID" value="SMC05192.1"/>
    <property type="molecule type" value="Genomic_DNA"/>
</dbReference>
<evidence type="ECO:0000256" key="8">
    <source>
        <dbReference type="ARBA" id="ARBA00023065"/>
    </source>
</evidence>
<evidence type="ECO:0000256" key="4">
    <source>
        <dbReference type="ARBA" id="ARBA00022547"/>
    </source>
</evidence>
<name>A0A1W1WG77_SULTA</name>
<evidence type="ECO:0000256" key="2">
    <source>
        <dbReference type="ARBA" id="ARBA00006810"/>
    </source>
</evidence>
<comment type="similarity">
    <text evidence="2 11 12">Belongs to the ATPase A chain family.</text>
</comment>
<dbReference type="AlphaFoldDB" id="A0A1W1WG77"/>
<dbReference type="PANTHER" id="PTHR42823">
    <property type="entry name" value="ATP SYNTHASE SUBUNIT A, CHLOROPLASTIC"/>
    <property type="match status" value="1"/>
</dbReference>
<keyword evidence="3 11" id="KW-0813">Transport</keyword>
<keyword evidence="4 11" id="KW-0138">CF(0)</keyword>
<feature type="transmembrane region" description="Helical" evidence="11">
    <location>
        <begin position="188"/>
        <end position="221"/>
    </location>
</feature>
<evidence type="ECO:0000256" key="7">
    <source>
        <dbReference type="ARBA" id="ARBA00022989"/>
    </source>
</evidence>
<dbReference type="GO" id="GO:0005886">
    <property type="term" value="C:plasma membrane"/>
    <property type="evidence" value="ECO:0007669"/>
    <property type="project" value="UniProtKB-SubCell"/>
</dbReference>
<feature type="transmembrane region" description="Helical" evidence="11">
    <location>
        <begin position="69"/>
        <end position="91"/>
    </location>
</feature>
<dbReference type="SUPFAM" id="SSF81336">
    <property type="entry name" value="F1F0 ATP synthase subunit A"/>
    <property type="match status" value="1"/>
</dbReference>
<dbReference type="CDD" id="cd00310">
    <property type="entry name" value="ATP-synt_Fo_a_6"/>
    <property type="match status" value="1"/>
</dbReference>